<name>A0ABT4RVG2_9ACTN</name>
<proteinExistence type="predicted"/>
<keyword evidence="1" id="KW-1133">Transmembrane helix</keyword>
<keyword evidence="1" id="KW-0472">Membrane</keyword>
<feature type="transmembrane region" description="Helical" evidence="1">
    <location>
        <begin position="39"/>
        <end position="59"/>
    </location>
</feature>
<dbReference type="EMBL" id="JAPCID010000105">
    <property type="protein sequence ID" value="MDA0142568.1"/>
    <property type="molecule type" value="Genomic_DNA"/>
</dbReference>
<accession>A0ABT4RVG2</accession>
<evidence type="ECO:0000313" key="2">
    <source>
        <dbReference type="EMBL" id="MDA0142568.1"/>
    </source>
</evidence>
<keyword evidence="1" id="KW-0812">Transmembrane</keyword>
<evidence type="ECO:0000313" key="3">
    <source>
        <dbReference type="Proteomes" id="UP001147700"/>
    </source>
</evidence>
<sequence length="60" mass="6726">MLWTAIVVVLALRLAHWLVEWRRGHRTMLDEQRRLKPAVALSLIRAVLVAVGSIAAVIAD</sequence>
<protein>
    <submittedName>
        <fullName evidence="2">Uncharacterized protein</fullName>
    </submittedName>
</protein>
<comment type="caution">
    <text evidence="2">The sequence shown here is derived from an EMBL/GenBank/DDBJ whole genome shotgun (WGS) entry which is preliminary data.</text>
</comment>
<dbReference type="Proteomes" id="UP001147700">
    <property type="component" value="Unassembled WGS sequence"/>
</dbReference>
<keyword evidence="3" id="KW-1185">Reference proteome</keyword>
<gene>
    <name evidence="2" type="ORF">OJ962_34100</name>
</gene>
<evidence type="ECO:0000256" key="1">
    <source>
        <dbReference type="SAM" id="Phobius"/>
    </source>
</evidence>
<organism evidence="2 3">
    <name type="scientific">Solirubrobacter deserti</name>
    <dbReference type="NCBI Taxonomy" id="2282478"/>
    <lineage>
        <taxon>Bacteria</taxon>
        <taxon>Bacillati</taxon>
        <taxon>Actinomycetota</taxon>
        <taxon>Thermoleophilia</taxon>
        <taxon>Solirubrobacterales</taxon>
        <taxon>Solirubrobacteraceae</taxon>
        <taxon>Solirubrobacter</taxon>
    </lineage>
</organism>
<dbReference type="RefSeq" id="WP_202958717.1">
    <property type="nucleotide sequence ID" value="NZ_JAPCID010000105.1"/>
</dbReference>
<reference evidence="2" key="1">
    <citation type="submission" date="2022-10" db="EMBL/GenBank/DDBJ databases">
        <title>The WGS of Solirubrobacter sp. CPCC 204708.</title>
        <authorList>
            <person name="Jiang Z."/>
        </authorList>
    </citation>
    <scope>NUCLEOTIDE SEQUENCE</scope>
    <source>
        <strain evidence="2">CPCC 204708</strain>
    </source>
</reference>